<dbReference type="InterPro" id="IPR049552">
    <property type="entry name" value="PKS_DH_N"/>
</dbReference>
<feature type="domain" description="PKS/mFAS DH" evidence="13">
    <location>
        <begin position="2672"/>
        <end position="2947"/>
    </location>
</feature>
<evidence type="ECO:0000259" key="11">
    <source>
        <dbReference type="PROSITE" id="PS50075"/>
    </source>
</evidence>
<dbReference type="Pfam" id="PF22953">
    <property type="entry name" value="SpnB_Rossmann"/>
    <property type="match status" value="4"/>
</dbReference>
<dbReference type="Pfam" id="PF00109">
    <property type="entry name" value="ketoacyl-synt"/>
    <property type="match status" value="4"/>
</dbReference>
<evidence type="ECO:0000256" key="8">
    <source>
        <dbReference type="ARBA" id="ARBA00023315"/>
    </source>
</evidence>
<dbReference type="Gene3D" id="3.30.70.3290">
    <property type="match status" value="4"/>
</dbReference>
<feature type="active site" description="Proton acceptor; for dehydratase activity" evidence="9">
    <location>
        <position position="4434"/>
    </location>
</feature>
<dbReference type="SMART" id="SM00822">
    <property type="entry name" value="PKS_KR"/>
    <property type="match status" value="4"/>
</dbReference>
<keyword evidence="2" id="KW-0596">Phosphopantetheine</keyword>
<comment type="pathway">
    <text evidence="1">Lipid metabolism.</text>
</comment>
<dbReference type="SMART" id="SM00823">
    <property type="entry name" value="PKS_PP"/>
    <property type="match status" value="4"/>
</dbReference>
<dbReference type="InterPro" id="IPR014043">
    <property type="entry name" value="Acyl_transferase_dom"/>
</dbReference>
<feature type="active site" description="Proton donor; for dehydratase activity" evidence="9">
    <location>
        <position position="6281"/>
    </location>
</feature>
<feature type="domain" description="PKS/mFAS DH" evidence="13">
    <location>
        <begin position="4402"/>
        <end position="4676"/>
    </location>
</feature>
<evidence type="ECO:0000256" key="7">
    <source>
        <dbReference type="ARBA" id="ARBA00023268"/>
    </source>
</evidence>
<dbReference type="InterPro" id="IPR018201">
    <property type="entry name" value="Ketoacyl_synth_AS"/>
</dbReference>
<proteinExistence type="predicted"/>
<dbReference type="InterPro" id="IPR032821">
    <property type="entry name" value="PKS_assoc"/>
</dbReference>
<dbReference type="Pfam" id="PF00698">
    <property type="entry name" value="Acyl_transf_1"/>
    <property type="match status" value="4"/>
</dbReference>
<dbReference type="Pfam" id="PF02801">
    <property type="entry name" value="Ketoacyl-synt_C"/>
    <property type="match status" value="4"/>
</dbReference>
<feature type="active site" description="Proton acceptor; for dehydratase activity" evidence="9">
    <location>
        <position position="964"/>
    </location>
</feature>
<feature type="region of interest" description="N-terminal hotdog fold" evidence="9">
    <location>
        <begin position="2672"/>
        <end position="2798"/>
    </location>
</feature>
<evidence type="ECO:0000256" key="6">
    <source>
        <dbReference type="ARBA" id="ARBA00023098"/>
    </source>
</evidence>
<evidence type="ECO:0000256" key="4">
    <source>
        <dbReference type="ARBA" id="ARBA00022679"/>
    </source>
</evidence>
<evidence type="ECO:0000256" key="2">
    <source>
        <dbReference type="ARBA" id="ARBA00022450"/>
    </source>
</evidence>
<dbReference type="InterPro" id="IPR020806">
    <property type="entry name" value="PKS_PP-bd"/>
</dbReference>
<feature type="active site" description="Proton donor; for dehydratase activity" evidence="9">
    <location>
        <position position="2868"/>
    </location>
</feature>
<feature type="active site" description="Proton acceptor; for dehydratase activity" evidence="9">
    <location>
        <position position="2704"/>
    </location>
</feature>
<dbReference type="InterPro" id="IPR020802">
    <property type="entry name" value="TesA-like"/>
</dbReference>
<evidence type="ECO:0000256" key="10">
    <source>
        <dbReference type="SAM" id="MobiDB-lite"/>
    </source>
</evidence>
<dbReference type="InterPro" id="IPR013968">
    <property type="entry name" value="PKS_KR"/>
</dbReference>
<dbReference type="InterPro" id="IPR001227">
    <property type="entry name" value="Ac_transferase_dom_sf"/>
</dbReference>
<evidence type="ECO:0000259" key="12">
    <source>
        <dbReference type="PROSITE" id="PS52004"/>
    </source>
</evidence>
<dbReference type="InterPro" id="IPR016039">
    <property type="entry name" value="Thiolase-like"/>
</dbReference>
<dbReference type="Pfam" id="PF00975">
    <property type="entry name" value="Thioesterase"/>
    <property type="match status" value="1"/>
</dbReference>
<dbReference type="SMART" id="SM00826">
    <property type="entry name" value="PKS_DH"/>
    <property type="match status" value="4"/>
</dbReference>
<keyword evidence="15" id="KW-1185">Reference proteome</keyword>
<feature type="domain" description="Carrier" evidence="11">
    <location>
        <begin position="5116"/>
        <end position="5191"/>
    </location>
</feature>
<dbReference type="SUPFAM" id="SSF47336">
    <property type="entry name" value="ACP-like"/>
    <property type="match status" value="3"/>
</dbReference>
<dbReference type="InterPro" id="IPR055123">
    <property type="entry name" value="SpnB-like_Rossmann"/>
</dbReference>
<dbReference type="InterPro" id="IPR029058">
    <property type="entry name" value="AB_hydrolase_fold"/>
</dbReference>
<dbReference type="SMART" id="SM00827">
    <property type="entry name" value="PKS_AT"/>
    <property type="match status" value="4"/>
</dbReference>
<dbReference type="PROSITE" id="PS52019">
    <property type="entry name" value="PKS_MFAS_DH"/>
    <property type="match status" value="4"/>
</dbReference>
<dbReference type="PROSITE" id="PS50075">
    <property type="entry name" value="CARRIER"/>
    <property type="match status" value="4"/>
</dbReference>
<dbReference type="Pfam" id="PF00550">
    <property type="entry name" value="PP-binding"/>
    <property type="match status" value="4"/>
</dbReference>
<evidence type="ECO:0000259" key="13">
    <source>
        <dbReference type="PROSITE" id="PS52019"/>
    </source>
</evidence>
<feature type="region of interest" description="N-terminal hotdog fold" evidence="9">
    <location>
        <begin position="6081"/>
        <end position="6206"/>
    </location>
</feature>
<feature type="active site" description="Proton donor; for dehydratase activity" evidence="9">
    <location>
        <position position="1125"/>
    </location>
</feature>
<keyword evidence="4 14" id="KW-0808">Transferase</keyword>
<sequence length="7165" mass="747300">MTNPDDKTQKLAQALRVSLKETERLRARNRKLDAALREPIAIVGMACRYPGGVDSPEELWRLVAEGGDATSQFPVNRGWDVERLYDRTGETPGSTYTREGGFLHSAGEFDPAFFGISPNEAAMMDPQQFLLLETSWEALERSGVNAGALRGSATGVFTGMMYHDYPANANAGSIASGRVSYVFGFEGPSVTVDTACSSSLVAMHLAAGSLRSGECDLALAGGVTVMATPETFVEFSRQRGLAPDGRCKSFADAADGVGWSEGVGVLVLERLSDAQRNGHRILAVIAGSAVNQDGASNGLTAPNGPSQRRVIRQALANAGLSPADVDAVEAHGTGTTLGDPIEAQALLATYGQGRNPGSPLWLGSLKSNIGHAQAAAGVGGVIKMVMAMRHGVLPRTLHVDRPSTKVDWAQGSVELLTEPVSWPEVDRPRRAGVSSFGISGTNAHVIVEQAPATDAAADPVSRTAPAGGVLPWVISARSGPALADQATRLAAHIRIPESNAGEQDPLDVGFSLASTRAVFEHRAVVVGRDRDGLLAGVRALAAGEAVSGVVSGRVVPGSTGVVFSGQGAQWAGMAAELRAAFPVFAERFDRIVDELEPALGQPVSLVEALADEDLVDRTVFAQAGLFAFEVALYRLLESWGVRADVVAGHSIGEVAAAHVAGVLSLEDACVLVAARGRLMQALPVGGVMVAVGASEGDVLPLLGAGVSIAAVNGPSSVVLSGIEADVLAVADMCSGRGWRTRRLRVSHAFHSALMEPMLAEFASAISTVTFERPRVAVVSTVTGARVTDDMCDPSYWVNQVRDSVRFADAVAAMADMGVSRFAEIGPDAVLAPMVTQSLEDSRTGATAVVALARRDRADAATVSAGLAALFVAGAEVDWAGWYTGTRARRIDLPTYAFRHERFWLDVRQVLAQSWLGAELGGVTAAGLDAVSHPLLGAAVPHPESGGVSFTGRWSVDSVEWLADHSVFGVVLLPGTGFVELAGHVGGLLGCDVLEELVLHTPLTLPAQGGVSVQVVVAAADDTGRRRLSIHSRPTADDPWVIHAEGTLATGGLVPDFDLRSWPPSGAQPLDIDGVYDELLDLGYGYGPAFRGLRAAWRRGNELFAEVALPDAADAGSFGIHPALFDAALHVRIVHGLRSEGGTSPALPFTWNNVALHAAGAAVVRVRIAVDGEKSGVRIADAQGEPVLSVDALVSRPVTARHLDANRVSQALFGVEWIAVPSAPVALDPNRVAVLGPAREPGEIRGYRDLEVLIADLDAATEPVVPQIVVVECPRGEGAPPTAARQVVTGVLDTVQRWLSDPRFAASRLVVVTRNAVAVSVSDTVDLAQAPVWGLVRAAQAEHPDRFQLLDLDGPDNSDDTRAPMAVATLSAAVAGEPEAAVRGAVVSVPRLTRHPAGDAIRLQPGTVLVTGGTGGLGALIARHLVVKHGVTHLVLASRRGPAAPGAERLCAELEELGARVRVVACDVSDRDALSELIDGISDEHPLIGVVHAAGAADNGVVESITAERIDSVFAPKLDAAWHLHELTRERSLSLFVLVSSAGGLVLAAGQANYAAANVFLDALAARRRAAGLPATAIDYGLWERSSGLGTALSDADFDWMRRQGFPALTEAEGLALFDAALATETAQLVALRVDPAVLRQRGDSVPALVRGIAPVTARRRANAPAADRAFLDTLAGLSEVDRHVAVLDVVRSVAAGVLGHVSVDGVEPRRAFSELGFDSLGAVEFRNRLSVATGLKLPATLIFDYPNAEVVAEFVGAELAGTSVVEEGPVGRVRVDGDPVAIVAMSCRYPGGVVSPEDLWRLVAEGIDTTGELPTDRGWDIEAIYDPEPGKAGKTYTRRGGFLYSAADFDADFFGISPNEAMAMDPQQRLLLETSWEALERAGIDPAVLRGSATGVFTGVMYHDYAQGTQGGNSAGGSLVSGRIAYTLGLEGPAVSVDTACSSSLVALHLAAGSLRSGECDLALAGGVAVMASPDMFLEFSRQRGLSPDGRCRAFADAADGVGWSEGVGVLVLERLSDARRNGHQVLAVIAGSAVNQDGASNGFTAPNGPSQQRVIRRALADAGLSAGEVDAIEGHGTGTTLGDPIEAQALLATYGRDRAADRPLWLGSLKSNIGHAQAAAGVGGVIKMVMAMRHGVLPKTLHVDRPSTKVDWAQGNIELLTEPVPWPEVDRPRRAGVSSFGISGTNAHLILEQAQSVAAPVEPAGTAPAGGVVPWVVSARSAAALAGQADRLASYVGEEHDPIDIGLSLASTRGVLDHRAVVLGGDRAELLSGTAGLAAGEHLPSVVSGRVVPGSTGVVFSGQGAQWAGMAAGLRVYPVFAEHFDAIVGVLEPALGQSVSLVEALADDGLADYTVFAQAGLFAFEVALYRLLESWGVRADVVAGHSIGEVAAAHVAGVLSLEDACVLVAARGRLMQALPAGGAMIAVGASETDVLTLLNSGAVPTGEVSIAAVNGPAAVVLSGAEDQVTALADACAEHGWRTHRLRVSHAFHSASMEPMLAEFASAIDGVNFRRPEVALVSTVTGAKVTDEMSAPSYWVRQVRDTVRFADAVTAMTELGVSRFAEVGPDAVLAPMVTQTLEHRAAPASTTSVPVVVAVARRHRTDARTVAAGAAGLFVAGAAVDWAGWYAGTGARRIDLPTYAFQRRRYWLGPNAAAGGDLRAMGLAATGHPLLSAVVSQPESDTATFTGRLSVQTHPWLADHRVMDTVLFPGTGFVEFALHAGERAGTPMLDELVLHAPLVLPDTGGVAVRVVLGEPDAAGRRAVRIFSCPDRDVDATPSWTIHAEGVLTSDEAEEFDPVPWPPTGATAVDVDGVYDELAQLGYGYGPQFRGLRAAWQRGQEVFAEIALPDTGHADGFGIHPALFDAALHAGIMYGVRSGDLGDAPALPFMWNRVALHATGAAVVRVRISPDADGFGVRITDRHGQPVLSVGALVSRPVPAERLTAHPGSDSLFGVEWIAAAPASETVEPNRVALVGSGHSSEDRPHYRELAALIADLDAAGNMVAPDVVVLECPDDDSAPPVATRQIAAEVLETVQLWLRTSFFANSRLVVVTRHAVSVDGSEQVNLAQAPVWGLVRAAQAEHPGRFQLLDLDRDQDPVAALTATAPDAEEPEIAVRGTDVLVPRLRRHAGGAAVPSIAAGTVLVTGGTGGLGALMARHLVVKHGVAQLVLTSRRGPDAPGAEQLRDELVELGAQVRIAACDVSDREALAALIDDIPDEHPLIGVVHAAGAADNGLIESITADRFGPVFAPKVDAAWHLHELTCDRPLSLFVVVSSVGGSVLAAGQANYAAANVFLDALAAHRRAAGLPATAIDYGLWATSTGLGSMLSEADVERIRRQGLPPLSETEGLELFDLAIATESAQLVGLRVDPAALRDRGDALPALLRGIVPAPSRRRARNQSPQPAFAATLAGLSEVDRHVAVLDVVRSVAAGVLGHVSVDGVEPRRAFSELGFDSLGAVEFRNRLSVATGLKLPATLIFDYPNAEVVAEFVGAELAGGQVVDDEVAGRVRVDDDPVAIVAMSCRYPGGVASPEDLWRLVAEGIDTTGELPLDRGWDVDGIYDPEPGKPGKTYARTGGFLYSAADFDADFFGISPNEATVMDPQQRLLLETSWEALERAGIDPAVLRGSATGVFTGVMYHDYAQGTGKAGSAGGSLVSGRIAYTLGLEGPAVSVDTACSSSLVAMHLAAQSLRSGECDLALAGGVAVMATPDMFLEFGRQRGLSPDGRCKSFADAADGVGWAEGAGMLVLERLSDARRHGHEVLAVLAGSAVNQDGASNGLTAPNGPSQRRVIRQALANAGLSPAEVDAVEGHGTGTTLGDPIEAQALLATYGQGRDVASPLWLGSLKSNIGHAQAAAGVGGVIKMVMAMRHGVLPKTLHVDRPSSKVDWSEGSIRLLTESVEWPELNRPRRAGISSFGLSGTNAHLIVEQAPAAPASVPETRTAPAGGVLPWVISARDGAALAEQARRLTARIGDQHPVDVGYSLATSRVVFDHRAVVLAAERDGLRTGTQALGRGEPLPGVVSGRVVPGSTGVVFSGQGAQWAGMAAGLRAYPLFAEHFDAIVDRLEPLLGQAVSLSHALADEKLIDRTVYAQAGLFAFEVALYRLLESWGFRAEVVAGHSIGEVAAAHVAGILSLADACVLVAARGRLMQALPAGGAMVAVGAAEAEVPALLDSAGTAAGDVSIAAVNGPSSVVLSGVEADVLAVAARCAEKGWRTHRLRVSHAFHSALMEPMLDEFAAVIDTLAFEQPTVSLVSTVTGARVTDEMSVPSYWVNQVRDTVRFADAVTAMAESGVSRFAELGPDAVLTPMVTQTLDATSPVVAPSSRRHRADPSTLTAALATLFVTGTDVNWGALYSGTGARRIDLPTYAFQRRRYWLSDESTASGSARAMGLVATEHPLVSAVISQPDSDGADLTGRLSLRTHPWLADHAVMDTVLFPGAGLVELARYAGEQVGCAHLEQLVLRAPLALSETAGTAVRVVVGAEDEAGRRPVRIFSRREDEADALPSWTVHAEGTVTSENDGAAVELRQWPPAGAVAVDIDDVYDALGAQGYHYGPAFQALRSVWRATGDVLYAEVALPQTTDAQRFGIHPALLDAALHALRFADARPDGPALPFEWSGVTVYAAGADALRVRLTRVGERGVALDLADTTGAPVATVRHLASRPVDPAQLTTGAAVGNALFRIDWTPIEVGTAETATATWPELGDEVPPVVVLDCPAGNDPATIHAATHHVLEVLQSWTTSRRFTESVLVVRTAGAVSVAGEDITNRAGAAVSGLVRSAQAEHPGRIVLIDTDAELDDLLGGILAASEPQVAVRGGRAYAARLVRAAPAAETVEFDPDETVLITGAGGLLAGLFARHLVATRGVRHLLMLSRRGESASGAAALRAELGDLGADVQFAACDVADRDALAAVLADISAEHPLTGVFHLAGVLDDGAVASLTPARMDTVLGPKVDAAFHLHELTADLPLRAFVLFSSVAGAFGNPGQGNYAAANAYLDALATHRVASGRCGTSLVWGLWDGGMAGQLGDVDRHRMSRSGLLPLSAGQGLALFDAATGIAVPVLARLDTESIRHAGNATPALLSGLVPTRRSAASGTFTALRARVASTPDSERFGVLVEIVRGQIAATLGHENPNSIAADRAFNELGFDSITAIEFRNALQAVTGLPLPATLVFDYPTPESLARHLAEEFTGTGRDSEVTATRAVDDDPIALVGMACRYPGGITSPEELWDLVRTGADAITTLPADRGWDIAGIYDPEPGRAGKSYTREGGFLHGAADFDPEFFGIGPNEATMMDPQQRQLLETSWEALERAGIDPTMLRGSSTGVFAGVMYHDYAQGSGNSATGSLVSGRIAYTLGLEGPAVSVDTACSSSLVAMHLAAGSLRSGECDVALAGGVTVMATPETFVEFSRQRGLSPDGRCRSFADAADGVGWAEGVGVLVLERLSDARRNGHEVLAVLAGSAVNQDGASNGLTAPNGPSQRRVIRQALANAGLSPVDVDAVEAHGTGTTLGDPIEAQALLATYGQGRDAGSPLWLGSLKSNIGHAQAAAGVGGVIKMVMAMRHGVLPRTLHVDRPSSKVDWAQGNIELLTEPVSWPEVDRPRRAGVSSFGISGTNAHVILEQAPAAETAPTETTVPAVLPWTLSARNGDALTGQAARLASHVDAHLPDPLDVGFSLASTRAVFEHRAVVVGRDRDGLLAGVRALAAGEAVSGVVSGRVVPGSTGVVFSGQGAQWAGMAAGLRVYPVFAEHFDAIVGVLEPSLGQSVSLVEALADDGLVDRTVFAQAGLFAFEVALYRLLESWGFRADVVAGHSIGEVAAAHVAGVLSLEDACVLVAARGRLMQALPVGGAMVAVGASEGDVLPLLGAGVSIAAVNGPSSVVLSGIEADVLTVAAQCAENGWRTSRLRVSHAFHSASMEPMLDEFASALGAVTFRRPDMPLVSTATGARVTDEMSDPSYWVRQLRDAVRFADAVHTMAELGATRFAEVGPDAVLTPMVARTLDATTIALATRHHADPETVLTGLARLYVAGAPVDWAGYYAGSGGTRTDLPTYHFQHRRFWATGRLHAGEPSALGLRSTEHPMLGALVAQPEGGGVRLTGRLSTATHPWLADHDVLGVVLLPGTGFVELAVHAGEQVGCPELADLTLLAPLTFSGPAGVQIQVVVGDGDETGHRRIDIYSRRDEDDPAVPWTHHAQGRMSPGGEADDPADWADFVQWPPVGATEVTVVGAYDELADHGYNYGPAFRGLTAVWRRGDDLFAEVALPEQTSARGYGMHPALLDAALHALTVGLPRDTDEEAERQTLVPFTWSSVRLYADGARRVRVRLTEPNEGAVTVALADSAGAPLLSVRSLALRPLSPELLAASSRPSGDALYELAWRPGPQPRPAAENSWAEWGAPEPASVLVYRPPADEVAVPARLRTALHGTLGVVQEFLNDERCAASTLAVVTDATGDPAAAAVWGLVRAAQAENPGRIVLVEADSAIAANDLVAAAATGEPELAVDSSGIRVPRLVRAAAPETAPPTAWDSERTVLITGGTGGIGRHLARHLVHEHGVRHLVLAGRRGPAAAADLVAELGALGARVRVAACDVTDRDAVRQLLDSIPAEHPLGAIVHAAGVADNGLVDTLTPAQIDRCLSAKADAAWYLHELTRDAGLSAFVTISSVAGSILPAGQGGYAAANLFLDALATCRHAEGLPATSLAYGMWDIDTGLSQWLGEADRHRLRRQGFSPLPAGAALELFDAALSSGRPVQVPVAIDHAVLRARDAVPALLRDLAAKPGRRQRVTTPDAAALRNHLTQLPEPDRERWLLTHILEHAARLLGHDSTDALDPERDFLESGFDSLAAMELRGALNASTGLALSTAAIFDHKTPAALARHLREELGTAPRAVDGPAGVDDSLYGMFRGAVTTGQAGKGFALLRAVAELRDHFTADEQPERLPAPARLAAGSALPRIICLNPPLATGGAHQYARIAAQLRTGRDVLALPLIGFGAGEPLPATPVAALAAVARGVLEAAQGEPFVLLGHSSGGLLAYLVTEYLEAAGGPAPTGVVMLDTYPAHEGGEWLLQEMAEHMVANEATFGRFDQARLTGMGRYVQVLHELVPGSVDTPALFVQCARSFLDGSSERADWQTRPWDATHTVVPVAADHFTILEDGAAEVAQAIEHWLAR</sequence>
<feature type="active site" description="Proton donor; for dehydratase activity" evidence="9">
    <location>
        <position position="4600"/>
    </location>
</feature>
<dbReference type="Gene3D" id="3.40.47.10">
    <property type="match status" value="4"/>
</dbReference>
<keyword evidence="5" id="KW-0276">Fatty acid metabolism</keyword>
<evidence type="ECO:0000256" key="5">
    <source>
        <dbReference type="ARBA" id="ARBA00022832"/>
    </source>
</evidence>
<evidence type="ECO:0000313" key="14">
    <source>
        <dbReference type="EMBL" id="OXR41130.1"/>
    </source>
</evidence>
<dbReference type="EC" id="2.3.1.41" evidence="14"/>
<dbReference type="Proteomes" id="UP000215506">
    <property type="component" value="Unassembled WGS sequence"/>
</dbReference>
<gene>
    <name evidence="14" type="ORF">B7C42_06725</name>
</gene>
<dbReference type="InterPro" id="IPR020807">
    <property type="entry name" value="PKS_DH"/>
</dbReference>
<dbReference type="GO" id="GO:0031177">
    <property type="term" value="F:phosphopantetheine binding"/>
    <property type="evidence" value="ECO:0007669"/>
    <property type="project" value="InterPro"/>
</dbReference>
<feature type="region of interest" description="C-terminal hotdog fold" evidence="9">
    <location>
        <begin position="2809"/>
        <end position="2947"/>
    </location>
</feature>
<dbReference type="SMART" id="SM00825">
    <property type="entry name" value="PKS_KS"/>
    <property type="match status" value="4"/>
</dbReference>
<dbReference type="SUPFAM" id="SSF55048">
    <property type="entry name" value="Probable ACP-binding domain of malonyl-CoA ACP transacylase"/>
    <property type="match status" value="4"/>
</dbReference>
<dbReference type="CDD" id="cd00833">
    <property type="entry name" value="PKS"/>
    <property type="match status" value="4"/>
</dbReference>
<dbReference type="EMBL" id="NGAF01000022">
    <property type="protein sequence ID" value="OXR41130.1"/>
    <property type="molecule type" value="Genomic_DNA"/>
</dbReference>
<dbReference type="CDD" id="cd08956">
    <property type="entry name" value="KR_3_FAS_SDR_x"/>
    <property type="match status" value="4"/>
</dbReference>
<dbReference type="FunFam" id="1.10.1200.10:FF:000007">
    <property type="entry name" value="Probable polyketide synthase pks17"/>
    <property type="match status" value="3"/>
</dbReference>
<dbReference type="Pfam" id="PF16197">
    <property type="entry name" value="KAsynt_C_assoc"/>
    <property type="match status" value="4"/>
</dbReference>
<dbReference type="SUPFAM" id="SSF53901">
    <property type="entry name" value="Thiolase-like"/>
    <property type="match status" value="4"/>
</dbReference>
<dbReference type="InterPro" id="IPR016035">
    <property type="entry name" value="Acyl_Trfase/lysoPLipase"/>
</dbReference>
<dbReference type="FunFam" id="3.40.47.10:FF:000019">
    <property type="entry name" value="Polyketide synthase type I"/>
    <property type="match status" value="4"/>
</dbReference>
<dbReference type="InterPro" id="IPR057326">
    <property type="entry name" value="KR_dom"/>
</dbReference>
<dbReference type="PANTHER" id="PTHR43775">
    <property type="entry name" value="FATTY ACID SYNTHASE"/>
    <property type="match status" value="1"/>
</dbReference>
<feature type="region of interest" description="N-terminal hotdog fold" evidence="9">
    <location>
        <begin position="4402"/>
        <end position="4528"/>
    </location>
</feature>
<dbReference type="InterPro" id="IPR049900">
    <property type="entry name" value="PKS_mFAS_DH"/>
</dbReference>
<evidence type="ECO:0000256" key="3">
    <source>
        <dbReference type="ARBA" id="ARBA00022553"/>
    </source>
</evidence>
<dbReference type="InterPro" id="IPR001031">
    <property type="entry name" value="Thioesterase"/>
</dbReference>
<dbReference type="Pfam" id="PF21089">
    <property type="entry name" value="PKS_DH_N"/>
    <property type="match status" value="4"/>
</dbReference>
<dbReference type="GO" id="GO:0006633">
    <property type="term" value="P:fatty acid biosynthetic process"/>
    <property type="evidence" value="ECO:0007669"/>
    <property type="project" value="InterPro"/>
</dbReference>
<feature type="region of interest" description="C-terminal hotdog fold" evidence="9">
    <location>
        <begin position="1066"/>
        <end position="1203"/>
    </location>
</feature>
<feature type="domain" description="PKS/mFAS DH" evidence="13">
    <location>
        <begin position="932"/>
        <end position="1203"/>
    </location>
</feature>
<evidence type="ECO:0000256" key="9">
    <source>
        <dbReference type="PROSITE-ProRule" id="PRU01363"/>
    </source>
</evidence>
<dbReference type="InterPro" id="IPR014030">
    <property type="entry name" value="Ketoacyl_synth_N"/>
</dbReference>
<protein>
    <submittedName>
        <fullName evidence="14">Phenolphthiocerol synthesis polyketide synthase type I Pks15/1</fullName>
        <ecNumber evidence="14">2.3.1.41</ecNumber>
    </submittedName>
</protein>
<dbReference type="PROSITE" id="PS52004">
    <property type="entry name" value="KS3_2"/>
    <property type="match status" value="4"/>
</dbReference>
<dbReference type="InterPro" id="IPR006162">
    <property type="entry name" value="Ppantetheine_attach_site"/>
</dbReference>
<dbReference type="GO" id="GO:0004312">
    <property type="term" value="F:fatty acid synthase activity"/>
    <property type="evidence" value="ECO:0007669"/>
    <property type="project" value="TreeGrafter"/>
</dbReference>
<accession>A0A231GWX9</accession>
<dbReference type="InterPro" id="IPR016036">
    <property type="entry name" value="Malonyl_transacylase_ACP-bd"/>
</dbReference>
<dbReference type="InterPro" id="IPR014031">
    <property type="entry name" value="Ketoacyl_synth_C"/>
</dbReference>
<feature type="domain" description="Carrier" evidence="11">
    <location>
        <begin position="6805"/>
        <end position="6880"/>
    </location>
</feature>
<dbReference type="GO" id="GO:0004315">
    <property type="term" value="F:3-oxoacyl-[acyl-carrier-protein] synthase activity"/>
    <property type="evidence" value="ECO:0007669"/>
    <property type="project" value="UniProtKB-EC"/>
</dbReference>
<feature type="domain" description="Carrier" evidence="11">
    <location>
        <begin position="3423"/>
        <end position="3498"/>
    </location>
</feature>
<reference evidence="14 15" key="1">
    <citation type="submission" date="2017-07" db="EMBL/GenBank/DDBJ databases">
        <title>First draft Genome Sequence of Nocardia cerradoensis isolated from human infection.</title>
        <authorList>
            <person name="Carrasco G."/>
        </authorList>
    </citation>
    <scope>NUCLEOTIDE SEQUENCE [LARGE SCALE GENOMIC DNA]</scope>
    <source>
        <strain evidence="14 15">CNM20130759</strain>
    </source>
</reference>
<dbReference type="InterPro" id="IPR009081">
    <property type="entry name" value="PP-bd_ACP"/>
</dbReference>
<feature type="domain" description="Carrier" evidence="11">
    <location>
        <begin position="1684"/>
        <end position="1759"/>
    </location>
</feature>
<dbReference type="FunFam" id="3.40.366.10:FF:000002">
    <property type="entry name" value="Probable polyketide synthase 2"/>
    <property type="match status" value="1"/>
</dbReference>
<feature type="region of interest" description="N-terminal hotdog fold" evidence="9">
    <location>
        <begin position="932"/>
        <end position="1054"/>
    </location>
</feature>
<dbReference type="SMART" id="SM01294">
    <property type="entry name" value="PKS_PP_betabranch"/>
    <property type="match status" value="3"/>
</dbReference>
<feature type="region of interest" description="C-terminal hotdog fold" evidence="9">
    <location>
        <begin position="4540"/>
        <end position="4676"/>
    </location>
</feature>
<dbReference type="InterPro" id="IPR036736">
    <property type="entry name" value="ACP-like_sf"/>
</dbReference>
<feature type="domain" description="Ketosynthase family 3 (KS3)" evidence="12">
    <location>
        <begin position="1777"/>
        <end position="2194"/>
    </location>
</feature>
<keyword evidence="6" id="KW-0443">Lipid metabolism</keyword>
<dbReference type="SUPFAM" id="SSF52151">
    <property type="entry name" value="FabD/lysophospholipase-like"/>
    <property type="match status" value="4"/>
</dbReference>
<dbReference type="PANTHER" id="PTHR43775:SF51">
    <property type="entry name" value="INACTIVE PHENOLPHTHIOCEROL SYNTHESIS POLYKETIDE SYNTHASE TYPE I PKS1-RELATED"/>
    <property type="match status" value="1"/>
</dbReference>
<dbReference type="PROSITE" id="PS00606">
    <property type="entry name" value="KS3_1"/>
    <property type="match status" value="4"/>
</dbReference>
<comment type="caution">
    <text evidence="14">The sequence shown here is derived from an EMBL/GenBank/DDBJ whole genome shotgun (WGS) entry which is preliminary data.</text>
</comment>
<feature type="active site" description="Proton acceptor; for dehydratase activity" evidence="9">
    <location>
        <position position="6113"/>
    </location>
</feature>
<dbReference type="InterPro" id="IPR036291">
    <property type="entry name" value="NAD(P)-bd_dom_sf"/>
</dbReference>
<feature type="domain" description="Ketosynthase family 3 (KS3)" evidence="12">
    <location>
        <begin position="5208"/>
        <end position="5623"/>
    </location>
</feature>
<dbReference type="RefSeq" id="WP_094027760.1">
    <property type="nucleotide sequence ID" value="NZ_NGAF01000022.1"/>
</dbReference>
<dbReference type="InterPro" id="IPR042104">
    <property type="entry name" value="PKS_dehydratase_sf"/>
</dbReference>
<keyword evidence="8 14" id="KW-0012">Acyltransferase</keyword>
<keyword evidence="3" id="KW-0597">Phosphoprotein</keyword>
<dbReference type="Gene3D" id="3.10.129.110">
    <property type="entry name" value="Polyketide synthase dehydratase"/>
    <property type="match status" value="4"/>
</dbReference>
<dbReference type="Gene3D" id="3.40.50.1820">
    <property type="entry name" value="alpha/beta hydrolase"/>
    <property type="match status" value="1"/>
</dbReference>
<feature type="domain" description="PKS/mFAS DH" evidence="13">
    <location>
        <begin position="6081"/>
        <end position="6363"/>
    </location>
</feature>
<dbReference type="SUPFAM" id="SSF51735">
    <property type="entry name" value="NAD(P)-binding Rossmann-fold domains"/>
    <property type="match status" value="8"/>
</dbReference>
<feature type="region of interest" description="Disordered" evidence="10">
    <location>
        <begin position="6184"/>
        <end position="6206"/>
    </location>
</feature>
<feature type="region of interest" description="C-terminal hotdog fold" evidence="9">
    <location>
        <begin position="6222"/>
        <end position="6363"/>
    </location>
</feature>
<evidence type="ECO:0000256" key="1">
    <source>
        <dbReference type="ARBA" id="ARBA00005189"/>
    </source>
</evidence>
<dbReference type="Pfam" id="PF14765">
    <property type="entry name" value="PS-DH"/>
    <property type="match status" value="4"/>
</dbReference>
<dbReference type="InterPro" id="IPR049551">
    <property type="entry name" value="PKS_DH_C"/>
</dbReference>
<dbReference type="InterPro" id="IPR050091">
    <property type="entry name" value="PKS_NRPS_Biosynth_Enz"/>
</dbReference>
<dbReference type="Gene3D" id="1.10.1200.10">
    <property type="entry name" value="ACP-like"/>
    <property type="match status" value="4"/>
</dbReference>
<feature type="domain" description="Ketosynthase family 3 (KS3)" evidence="12">
    <location>
        <begin position="37"/>
        <end position="449"/>
    </location>
</feature>
<organism evidence="14 15">
    <name type="scientific">Nocardia cerradoensis</name>
    <dbReference type="NCBI Taxonomy" id="85688"/>
    <lineage>
        <taxon>Bacteria</taxon>
        <taxon>Bacillati</taxon>
        <taxon>Actinomycetota</taxon>
        <taxon>Actinomycetes</taxon>
        <taxon>Mycobacteriales</taxon>
        <taxon>Nocardiaceae</taxon>
        <taxon>Nocardia</taxon>
    </lineage>
</organism>
<feature type="domain" description="Ketosynthase family 3 (KS3)" evidence="12">
    <location>
        <begin position="3516"/>
        <end position="3933"/>
    </location>
</feature>
<dbReference type="PROSITE" id="PS00012">
    <property type="entry name" value="PHOSPHOPANTETHEINE"/>
    <property type="match status" value="1"/>
</dbReference>
<dbReference type="InterPro" id="IPR020841">
    <property type="entry name" value="PKS_Beta-ketoAc_synthase_dom"/>
</dbReference>
<name>A0A231GWX9_9NOCA</name>
<dbReference type="Gene3D" id="3.40.366.10">
    <property type="entry name" value="Malonyl-Coenzyme A Acyl Carrier Protein, domain 2"/>
    <property type="match status" value="4"/>
</dbReference>
<dbReference type="Pfam" id="PF08659">
    <property type="entry name" value="KR"/>
    <property type="match status" value="4"/>
</dbReference>
<evidence type="ECO:0000313" key="15">
    <source>
        <dbReference type="Proteomes" id="UP000215506"/>
    </source>
</evidence>
<dbReference type="Gene3D" id="3.40.50.720">
    <property type="entry name" value="NAD(P)-binding Rossmann-like Domain"/>
    <property type="match status" value="4"/>
</dbReference>
<dbReference type="SMART" id="SM00824">
    <property type="entry name" value="PKS_TE"/>
    <property type="match status" value="1"/>
</dbReference>
<dbReference type="SUPFAM" id="SSF53474">
    <property type="entry name" value="alpha/beta-Hydrolases"/>
    <property type="match status" value="1"/>
</dbReference>
<keyword evidence="7" id="KW-0511">Multifunctional enzyme</keyword>